<protein>
    <recommendedName>
        <fullName evidence="4">CIR protein PIR protein</fullName>
    </recommendedName>
</protein>
<dbReference type="Proteomes" id="UP000030681">
    <property type="component" value="Unassembled WGS sequence"/>
</dbReference>
<dbReference type="EMBL" id="KL446968">
    <property type="protein sequence ID" value="KEG00176.1"/>
    <property type="molecule type" value="Genomic_DNA"/>
</dbReference>
<reference evidence="2 3" key="1">
    <citation type="submission" date="2013-02" db="EMBL/GenBank/DDBJ databases">
        <title>The Genome Sequence of Plasmodium vinckei vinckei.</title>
        <authorList>
            <consortium name="The Broad Institute Genome Sequencing Platform"/>
            <consortium name="The Broad Institute Genome Sequencing Center for Infectious Disease"/>
            <person name="Neafsey D."/>
            <person name="Cheeseman I."/>
            <person name="Volkman S."/>
            <person name="Adams J."/>
            <person name="Walker B."/>
            <person name="Young S.K."/>
            <person name="Zeng Q."/>
            <person name="Gargeya S."/>
            <person name="Fitzgerald M."/>
            <person name="Haas B."/>
            <person name="Abouelleil A."/>
            <person name="Alvarado L."/>
            <person name="Arachchi H.M."/>
            <person name="Berlin A.M."/>
            <person name="Chapman S.B."/>
            <person name="Dewar J."/>
            <person name="Goldberg J."/>
            <person name="Griggs A."/>
            <person name="Gujja S."/>
            <person name="Hansen M."/>
            <person name="Howarth C."/>
            <person name="Imamovic A."/>
            <person name="Larimer J."/>
            <person name="McCowan C."/>
            <person name="Murphy C."/>
            <person name="Neiman D."/>
            <person name="Pearson M."/>
            <person name="Priest M."/>
            <person name="Roberts A."/>
            <person name="Saif S."/>
            <person name="Shea T."/>
            <person name="Sisk P."/>
            <person name="Sykes S."/>
            <person name="Wortman J."/>
            <person name="Nusbaum C."/>
            <person name="Birren B."/>
        </authorList>
    </citation>
    <scope>NUCLEOTIDE SEQUENCE [LARGE SCALE GENOMIC DNA]</scope>
    <source>
        <strain evidence="3">vinckei</strain>
    </source>
</reference>
<keyword evidence="1" id="KW-1133">Transmembrane helix</keyword>
<dbReference type="InterPro" id="IPR006477">
    <property type="entry name" value="Yir_bir_cir"/>
</dbReference>
<dbReference type="AlphaFoldDB" id="A0A081I918"/>
<evidence type="ECO:0000313" key="2">
    <source>
        <dbReference type="EMBL" id="KEG00176.1"/>
    </source>
</evidence>
<feature type="transmembrane region" description="Helical" evidence="1">
    <location>
        <begin position="260"/>
        <end position="281"/>
    </location>
</feature>
<dbReference type="Pfam" id="PF06022">
    <property type="entry name" value="Cir_Bir_Yir"/>
    <property type="match status" value="1"/>
</dbReference>
<name>A0A081I918_PLAVN</name>
<organism evidence="2 3">
    <name type="scientific">Plasmodium vinckei vinckei</name>
    <dbReference type="NCBI Taxonomy" id="54757"/>
    <lineage>
        <taxon>Eukaryota</taxon>
        <taxon>Sar</taxon>
        <taxon>Alveolata</taxon>
        <taxon>Apicomplexa</taxon>
        <taxon>Aconoidasida</taxon>
        <taxon>Haemosporida</taxon>
        <taxon>Plasmodiidae</taxon>
        <taxon>Plasmodium</taxon>
        <taxon>Plasmodium (Vinckeia)</taxon>
    </lineage>
</organism>
<evidence type="ECO:0000256" key="1">
    <source>
        <dbReference type="SAM" id="Phobius"/>
    </source>
</evidence>
<keyword evidence="1" id="KW-0472">Membrane</keyword>
<evidence type="ECO:0008006" key="4">
    <source>
        <dbReference type="Google" id="ProtNLM"/>
    </source>
</evidence>
<evidence type="ECO:0000313" key="3">
    <source>
        <dbReference type="Proteomes" id="UP000030681"/>
    </source>
</evidence>
<sequence length="312" mass="36139">MENSSYNIENVYNVFNKIDGYFYENNQNGTTSLLIDSLIHDYCHYGDTSGKDKCQNNYFKMASSGVIHLLKDLMDKNVSDYDKLAEYAILWLSYKLNQNKKYSNTKLNEFYTKYIETNNYYNNKINGDGSLTYKDIINKNNDLMNIKEISKFSYPFGILLSLYYLINNKKMDCTKYSEKANEFVQNFETLNNDSNNIEKSSFSQILSTLSNDYKNIKKIYHGKKSCDLPSIPELILQKNPVKNSGETLGKTPEITSSSSILNTVIPGLSTFAIPVFLVVAYKYSLFGIDKLFQRQYIRIKLKKLKKKMKINI</sequence>
<proteinExistence type="predicted"/>
<keyword evidence="1" id="KW-0812">Transmembrane</keyword>
<gene>
    <name evidence="2" type="ORF">YYE_04975</name>
</gene>
<accession>A0A081I918</accession>
<dbReference type="NCBIfam" id="TIGR01590">
    <property type="entry name" value="yir-bir-cir_Pla"/>
    <property type="match status" value="1"/>
</dbReference>